<dbReference type="GO" id="GO:0005743">
    <property type="term" value="C:mitochondrial inner membrane"/>
    <property type="evidence" value="ECO:0007669"/>
    <property type="project" value="TreeGrafter"/>
</dbReference>
<reference evidence="1 2" key="1">
    <citation type="journal article" date="2007" name="Nature">
        <title>Evolution of genes and genomes on the Drosophila phylogeny.</title>
        <authorList>
            <consortium name="Drosophila 12 Genomes Consortium"/>
            <person name="Clark A.G."/>
            <person name="Eisen M.B."/>
            <person name="Smith D.R."/>
            <person name="Bergman C.M."/>
            <person name="Oliver B."/>
            <person name="Markow T.A."/>
            <person name="Kaufman T.C."/>
            <person name="Kellis M."/>
            <person name="Gelbart W."/>
            <person name="Iyer V.N."/>
            <person name="Pollard D.A."/>
            <person name="Sackton T.B."/>
            <person name="Larracuente A.M."/>
            <person name="Singh N.D."/>
            <person name="Abad J.P."/>
            <person name="Abt D.N."/>
            <person name="Adryan B."/>
            <person name="Aguade M."/>
            <person name="Akashi H."/>
            <person name="Anderson W.W."/>
            <person name="Aquadro C.F."/>
            <person name="Ardell D.H."/>
            <person name="Arguello R."/>
            <person name="Artieri C.G."/>
            <person name="Barbash D.A."/>
            <person name="Barker D."/>
            <person name="Barsanti P."/>
            <person name="Batterham P."/>
            <person name="Batzoglou S."/>
            <person name="Begun D."/>
            <person name="Bhutkar A."/>
            <person name="Blanco E."/>
            <person name="Bosak S.A."/>
            <person name="Bradley R.K."/>
            <person name="Brand A.D."/>
            <person name="Brent M.R."/>
            <person name="Brooks A.N."/>
            <person name="Brown R.H."/>
            <person name="Butlin R.K."/>
            <person name="Caggese C."/>
            <person name="Calvi B.R."/>
            <person name="Bernardo de Carvalho A."/>
            <person name="Caspi A."/>
            <person name="Castrezana S."/>
            <person name="Celniker S.E."/>
            <person name="Chang J.L."/>
            <person name="Chapple C."/>
            <person name="Chatterji S."/>
            <person name="Chinwalla A."/>
            <person name="Civetta A."/>
            <person name="Clifton S.W."/>
            <person name="Comeron J.M."/>
            <person name="Costello J.C."/>
            <person name="Coyne J.A."/>
            <person name="Daub J."/>
            <person name="David R.G."/>
            <person name="Delcher A.L."/>
            <person name="Delehaunty K."/>
            <person name="Do C.B."/>
            <person name="Ebling H."/>
            <person name="Edwards K."/>
            <person name="Eickbush T."/>
            <person name="Evans J.D."/>
            <person name="Filipski A."/>
            <person name="Findeiss S."/>
            <person name="Freyhult E."/>
            <person name="Fulton L."/>
            <person name="Fulton R."/>
            <person name="Garcia A.C."/>
            <person name="Gardiner A."/>
            <person name="Garfield D.A."/>
            <person name="Garvin B.E."/>
            <person name="Gibson G."/>
            <person name="Gilbert D."/>
            <person name="Gnerre S."/>
            <person name="Godfrey J."/>
            <person name="Good R."/>
            <person name="Gotea V."/>
            <person name="Gravely B."/>
            <person name="Greenberg A.J."/>
            <person name="Griffiths-Jones S."/>
            <person name="Gross S."/>
            <person name="Guigo R."/>
            <person name="Gustafson E.A."/>
            <person name="Haerty W."/>
            <person name="Hahn M.W."/>
            <person name="Halligan D.L."/>
            <person name="Halpern A.L."/>
            <person name="Halter G.M."/>
            <person name="Han M.V."/>
            <person name="Heger A."/>
            <person name="Hillier L."/>
            <person name="Hinrichs A.S."/>
            <person name="Holmes I."/>
            <person name="Hoskins R.A."/>
            <person name="Hubisz M.J."/>
            <person name="Hultmark D."/>
            <person name="Huntley M.A."/>
            <person name="Jaffe D.B."/>
            <person name="Jagadeeshan S."/>
            <person name="Jeck W.R."/>
            <person name="Johnson J."/>
            <person name="Jones C.D."/>
            <person name="Jordan W.C."/>
            <person name="Karpen G.H."/>
            <person name="Kataoka E."/>
            <person name="Keightley P.D."/>
            <person name="Kheradpour P."/>
            <person name="Kirkness E.F."/>
            <person name="Koerich L.B."/>
            <person name="Kristiansen K."/>
            <person name="Kudrna D."/>
            <person name="Kulathinal R.J."/>
            <person name="Kumar S."/>
            <person name="Kwok R."/>
            <person name="Lander E."/>
            <person name="Langley C.H."/>
            <person name="Lapoint R."/>
            <person name="Lazzaro B.P."/>
            <person name="Lee S.J."/>
            <person name="Levesque L."/>
            <person name="Li R."/>
            <person name="Lin C.F."/>
            <person name="Lin M.F."/>
            <person name="Lindblad-Toh K."/>
            <person name="Llopart A."/>
            <person name="Long M."/>
            <person name="Low L."/>
            <person name="Lozovsky E."/>
            <person name="Lu J."/>
            <person name="Luo M."/>
            <person name="Machado C.A."/>
            <person name="Makalowski W."/>
            <person name="Marzo M."/>
            <person name="Matsuda M."/>
            <person name="Matzkin L."/>
            <person name="McAllister B."/>
            <person name="McBride C.S."/>
            <person name="McKernan B."/>
            <person name="McKernan K."/>
            <person name="Mendez-Lago M."/>
            <person name="Minx P."/>
            <person name="Mollenhauer M.U."/>
            <person name="Montooth K."/>
            <person name="Mount S.M."/>
            <person name="Mu X."/>
            <person name="Myers E."/>
            <person name="Negre B."/>
            <person name="Newfeld S."/>
            <person name="Nielsen R."/>
            <person name="Noor M.A."/>
            <person name="O'Grady P."/>
            <person name="Pachter L."/>
            <person name="Papaceit M."/>
            <person name="Parisi M.J."/>
            <person name="Parisi M."/>
            <person name="Parts L."/>
            <person name="Pedersen J.S."/>
            <person name="Pesole G."/>
            <person name="Phillippy A.M."/>
            <person name="Ponting C.P."/>
            <person name="Pop M."/>
            <person name="Porcelli D."/>
            <person name="Powell J.R."/>
            <person name="Prohaska S."/>
            <person name="Pruitt K."/>
            <person name="Puig M."/>
            <person name="Quesneville H."/>
            <person name="Ram K.R."/>
            <person name="Rand D."/>
            <person name="Rasmussen M.D."/>
            <person name="Reed L.K."/>
            <person name="Reenan R."/>
            <person name="Reily A."/>
            <person name="Remington K.A."/>
            <person name="Rieger T.T."/>
            <person name="Ritchie M.G."/>
            <person name="Robin C."/>
            <person name="Rogers Y.H."/>
            <person name="Rohde C."/>
            <person name="Rozas J."/>
            <person name="Rubenfield M.J."/>
            <person name="Ruiz A."/>
            <person name="Russo S."/>
            <person name="Salzberg S.L."/>
            <person name="Sanchez-Gracia A."/>
            <person name="Saranga D.J."/>
            <person name="Sato H."/>
            <person name="Schaeffer S.W."/>
            <person name="Schatz M.C."/>
            <person name="Schlenke T."/>
            <person name="Schwartz R."/>
            <person name="Segarra C."/>
            <person name="Singh R.S."/>
            <person name="Sirot L."/>
            <person name="Sirota M."/>
            <person name="Sisneros N.B."/>
            <person name="Smith C.D."/>
            <person name="Smith T.F."/>
            <person name="Spieth J."/>
            <person name="Stage D.E."/>
            <person name="Stark A."/>
            <person name="Stephan W."/>
            <person name="Strausberg R.L."/>
            <person name="Strempel S."/>
            <person name="Sturgill D."/>
            <person name="Sutton G."/>
            <person name="Sutton G.G."/>
            <person name="Tao W."/>
            <person name="Teichmann S."/>
            <person name="Tobari Y.N."/>
            <person name="Tomimura Y."/>
            <person name="Tsolas J.M."/>
            <person name="Valente V.L."/>
            <person name="Venter E."/>
            <person name="Venter J.C."/>
            <person name="Vicario S."/>
            <person name="Vieira F.G."/>
            <person name="Vilella A.J."/>
            <person name="Villasante A."/>
            <person name="Walenz B."/>
            <person name="Wang J."/>
            <person name="Wasserman M."/>
            <person name="Watts T."/>
            <person name="Wilson D."/>
            <person name="Wilson R.K."/>
            <person name="Wing R.A."/>
            <person name="Wolfner M.F."/>
            <person name="Wong A."/>
            <person name="Wong G.K."/>
            <person name="Wu C.I."/>
            <person name="Wu G."/>
            <person name="Yamamoto D."/>
            <person name="Yang H.P."/>
            <person name="Yang S.P."/>
            <person name="Yorke J.A."/>
            <person name="Yoshida K."/>
            <person name="Zdobnov E."/>
            <person name="Zhang P."/>
            <person name="Zhang Y."/>
            <person name="Zimin A.V."/>
            <person name="Baldwin J."/>
            <person name="Abdouelleil A."/>
            <person name="Abdulkadir J."/>
            <person name="Abebe A."/>
            <person name="Abera B."/>
            <person name="Abreu J."/>
            <person name="Acer S.C."/>
            <person name="Aftuck L."/>
            <person name="Alexander A."/>
            <person name="An P."/>
            <person name="Anderson E."/>
            <person name="Anderson S."/>
            <person name="Arachi H."/>
            <person name="Azer M."/>
            <person name="Bachantsang P."/>
            <person name="Barry A."/>
            <person name="Bayul T."/>
            <person name="Berlin A."/>
            <person name="Bessette D."/>
            <person name="Bloom T."/>
            <person name="Blye J."/>
            <person name="Boguslavskiy L."/>
            <person name="Bonnet C."/>
            <person name="Boukhgalter B."/>
            <person name="Bourzgui I."/>
            <person name="Brown A."/>
            <person name="Cahill P."/>
            <person name="Channer S."/>
            <person name="Cheshatsang Y."/>
            <person name="Chuda L."/>
            <person name="Citroen M."/>
            <person name="Collymore A."/>
            <person name="Cooke P."/>
            <person name="Costello M."/>
            <person name="D'Aco K."/>
            <person name="Daza R."/>
            <person name="De Haan G."/>
            <person name="DeGray S."/>
            <person name="DeMaso C."/>
            <person name="Dhargay N."/>
            <person name="Dooley K."/>
            <person name="Dooley E."/>
            <person name="Doricent M."/>
            <person name="Dorje P."/>
            <person name="Dorjee K."/>
            <person name="Dupes A."/>
            <person name="Elong R."/>
            <person name="Falk J."/>
            <person name="Farina A."/>
            <person name="Faro S."/>
            <person name="Ferguson D."/>
            <person name="Fisher S."/>
            <person name="Foley C.D."/>
            <person name="Franke A."/>
            <person name="Friedrich D."/>
            <person name="Gadbois L."/>
            <person name="Gearin G."/>
            <person name="Gearin C.R."/>
            <person name="Giannoukos G."/>
            <person name="Goode T."/>
            <person name="Graham J."/>
            <person name="Grandbois E."/>
            <person name="Grewal S."/>
            <person name="Gyaltsen K."/>
            <person name="Hafez N."/>
            <person name="Hagos B."/>
            <person name="Hall J."/>
            <person name="Henson C."/>
            <person name="Hollinger A."/>
            <person name="Honan T."/>
            <person name="Huard M.D."/>
            <person name="Hughes L."/>
            <person name="Hurhula B."/>
            <person name="Husby M.E."/>
            <person name="Kamat A."/>
            <person name="Kanga B."/>
            <person name="Kashin S."/>
            <person name="Khazanovich D."/>
            <person name="Kisner P."/>
            <person name="Lance K."/>
            <person name="Lara M."/>
            <person name="Lee W."/>
            <person name="Lennon N."/>
            <person name="Letendre F."/>
            <person name="LeVine R."/>
            <person name="Lipovsky A."/>
            <person name="Liu X."/>
            <person name="Liu J."/>
            <person name="Liu S."/>
            <person name="Lokyitsang T."/>
            <person name="Lokyitsang Y."/>
            <person name="Lubonja R."/>
            <person name="Lui A."/>
            <person name="MacDonald P."/>
            <person name="Magnisalis V."/>
            <person name="Maru K."/>
            <person name="Matthews C."/>
            <person name="McCusker W."/>
            <person name="McDonough S."/>
            <person name="Mehta T."/>
            <person name="Meldrim J."/>
            <person name="Meneus L."/>
            <person name="Mihai O."/>
            <person name="Mihalev A."/>
            <person name="Mihova T."/>
            <person name="Mittelman R."/>
            <person name="Mlenga V."/>
            <person name="Montmayeur A."/>
            <person name="Mulrain L."/>
            <person name="Navidi A."/>
            <person name="Naylor J."/>
            <person name="Negash T."/>
            <person name="Nguyen T."/>
            <person name="Nguyen N."/>
            <person name="Nicol R."/>
            <person name="Norbu C."/>
            <person name="Norbu N."/>
            <person name="Novod N."/>
            <person name="O'Neill B."/>
            <person name="Osman S."/>
            <person name="Markiewicz E."/>
            <person name="Oyono O.L."/>
            <person name="Patti C."/>
            <person name="Phunkhang P."/>
            <person name="Pierre F."/>
            <person name="Priest M."/>
            <person name="Raghuraman S."/>
            <person name="Rege F."/>
            <person name="Reyes R."/>
            <person name="Rise C."/>
            <person name="Rogov P."/>
            <person name="Ross K."/>
            <person name="Ryan E."/>
            <person name="Settipalli S."/>
            <person name="Shea T."/>
            <person name="Sherpa N."/>
            <person name="Shi L."/>
            <person name="Shih D."/>
            <person name="Sparrow T."/>
            <person name="Spaulding J."/>
            <person name="Stalker J."/>
            <person name="Stange-Thomann N."/>
            <person name="Stavropoulos S."/>
            <person name="Stone C."/>
            <person name="Strader C."/>
            <person name="Tesfaye S."/>
            <person name="Thomson T."/>
            <person name="Thoulutsang Y."/>
            <person name="Thoulutsang D."/>
            <person name="Topham K."/>
            <person name="Topping I."/>
            <person name="Tsamla T."/>
            <person name="Vassiliev H."/>
            <person name="Vo A."/>
            <person name="Wangchuk T."/>
            <person name="Wangdi T."/>
            <person name="Weiand M."/>
            <person name="Wilkinson J."/>
            <person name="Wilson A."/>
            <person name="Yadav S."/>
            <person name="Young G."/>
            <person name="Yu Q."/>
            <person name="Zembek L."/>
            <person name="Zhong D."/>
            <person name="Zimmer A."/>
            <person name="Zwirko Z."/>
            <person name="Jaffe D.B."/>
            <person name="Alvarez P."/>
            <person name="Brockman W."/>
            <person name="Butler J."/>
            <person name="Chin C."/>
            <person name="Gnerre S."/>
            <person name="Grabherr M."/>
            <person name="Kleber M."/>
            <person name="Mauceli E."/>
            <person name="MacCallum I."/>
        </authorList>
    </citation>
    <scope>NUCLEOTIDE SEQUENCE [LARGE SCALE GENOMIC DNA]</scope>
    <source>
        <strain evidence="2">Tucson 14030-0811.24</strain>
    </source>
</reference>
<dbReference type="InParanoid" id="B4MNI6"/>
<dbReference type="OrthoDB" id="7827429at2759"/>
<evidence type="ECO:0000313" key="2">
    <source>
        <dbReference type="Proteomes" id="UP000007798"/>
    </source>
</evidence>
<name>B4MNI6_DROWI</name>
<sequence length="256" mass="30720">MSRRFYADPPSVQKDSLDGPKWSTFDIKLDIQQCEDKPEELSLPALVYLYGPWKLLSTKWNFWKLKFLWDLSFVESKFMENSKQAAVVLTDMIRHHTKTRIERCTTPMGFKQINHDLFHDWRIQLMRFDQCHIRRCIPLKVQLLRHYDHKFAFIDVIFVALRRTDDFRSSQEQCEIESLIDIYANHIKYKEEAPLIFSEIFVRFRRDYSMDKNRSGGQWLVSSYKILQFDIVQYHPEYEIPATVHSELPTNDDCIP</sequence>
<dbReference type="eggNOG" id="ENOG502SAAP">
    <property type="taxonomic scope" value="Eukaryota"/>
</dbReference>
<dbReference type="Proteomes" id="UP000007798">
    <property type="component" value="Unassembled WGS sequence"/>
</dbReference>
<dbReference type="PhylomeDB" id="B4MNI6"/>
<dbReference type="GO" id="GO:0032979">
    <property type="term" value="P:protein insertion into mitochondrial inner membrane from matrix"/>
    <property type="evidence" value="ECO:0007669"/>
    <property type="project" value="TreeGrafter"/>
</dbReference>
<dbReference type="GO" id="GO:0043022">
    <property type="term" value="F:ribosome binding"/>
    <property type="evidence" value="ECO:0007669"/>
    <property type="project" value="TreeGrafter"/>
</dbReference>
<organism evidence="1 2">
    <name type="scientific">Drosophila willistoni</name>
    <name type="common">Fruit fly</name>
    <dbReference type="NCBI Taxonomy" id="7260"/>
    <lineage>
        <taxon>Eukaryota</taxon>
        <taxon>Metazoa</taxon>
        <taxon>Ecdysozoa</taxon>
        <taxon>Arthropoda</taxon>
        <taxon>Hexapoda</taxon>
        <taxon>Insecta</taxon>
        <taxon>Pterygota</taxon>
        <taxon>Neoptera</taxon>
        <taxon>Endopterygota</taxon>
        <taxon>Diptera</taxon>
        <taxon>Brachycera</taxon>
        <taxon>Muscomorpha</taxon>
        <taxon>Ephydroidea</taxon>
        <taxon>Drosophilidae</taxon>
        <taxon>Drosophila</taxon>
        <taxon>Sophophora</taxon>
    </lineage>
</organism>
<dbReference type="PANTHER" id="PTHR13333:SF5">
    <property type="entry name" value="M-AAA PROTEASE-INTERACTING PROTEIN 1, MITOCHONDRIAL"/>
    <property type="match status" value="1"/>
</dbReference>
<protein>
    <submittedName>
        <fullName evidence="1">Uncharacterized protein</fullName>
    </submittedName>
</protein>
<dbReference type="PANTHER" id="PTHR13333">
    <property type="entry name" value="M-AAA PROTEASE-INTERACTING PROTEIN 1, MITOCHONDRIAL"/>
    <property type="match status" value="1"/>
</dbReference>
<keyword evidence="2" id="KW-1185">Reference proteome</keyword>
<dbReference type="OMA" id="STYKILQ"/>
<gene>
    <name evidence="1" type="primary">Dwil\GK19582</name>
    <name evidence="1" type="ORF">Dwil_GK19582</name>
</gene>
<dbReference type="FunCoup" id="B4MNI6">
    <property type="interactions" value="1"/>
</dbReference>
<dbReference type="EMBL" id="CH963848">
    <property type="protein sequence ID" value="EDW73675.1"/>
    <property type="molecule type" value="Genomic_DNA"/>
</dbReference>
<dbReference type="HOGENOM" id="CLU_060626_0_0_1"/>
<dbReference type="AlphaFoldDB" id="B4MNI6"/>
<evidence type="ECO:0000313" key="1">
    <source>
        <dbReference type="EMBL" id="EDW73675.1"/>
    </source>
</evidence>
<dbReference type="KEGG" id="dwi:6639751"/>
<proteinExistence type="predicted"/>
<accession>B4MNI6</accession>